<comment type="caution">
    <text evidence="1">The sequence shown here is derived from an EMBL/GenBank/DDBJ whole genome shotgun (WGS) entry which is preliminary data.</text>
</comment>
<gene>
    <name evidence="1" type="ORF">SDC9_174469</name>
</gene>
<sequence>MDSRDWSGQADAKQRINHRIGVIHRFPQVPQVGFFMDRADMETHIPADGQIQHRIRRTRIIIRDIVYIHVLAPVFQMTRDGQSIAPVIAPTADHHEIGVRKVQMAQYP</sequence>
<reference evidence="1" key="1">
    <citation type="submission" date="2019-08" db="EMBL/GenBank/DDBJ databases">
        <authorList>
            <person name="Kucharzyk K."/>
            <person name="Murdoch R.W."/>
            <person name="Higgins S."/>
            <person name="Loffler F."/>
        </authorList>
    </citation>
    <scope>NUCLEOTIDE SEQUENCE</scope>
</reference>
<organism evidence="1">
    <name type="scientific">bioreactor metagenome</name>
    <dbReference type="NCBI Taxonomy" id="1076179"/>
    <lineage>
        <taxon>unclassified sequences</taxon>
        <taxon>metagenomes</taxon>
        <taxon>ecological metagenomes</taxon>
    </lineage>
</organism>
<proteinExistence type="predicted"/>
<name>A0A645GME9_9ZZZZ</name>
<dbReference type="EMBL" id="VSSQ01076795">
    <property type="protein sequence ID" value="MPN27042.1"/>
    <property type="molecule type" value="Genomic_DNA"/>
</dbReference>
<accession>A0A645GME9</accession>
<protein>
    <submittedName>
        <fullName evidence="1">Uncharacterized protein</fullName>
    </submittedName>
</protein>
<evidence type="ECO:0000313" key="1">
    <source>
        <dbReference type="EMBL" id="MPN27042.1"/>
    </source>
</evidence>
<dbReference type="AlphaFoldDB" id="A0A645GME9"/>